<dbReference type="AlphaFoldDB" id="A0AAV1YM59"/>
<reference evidence="1 2" key="1">
    <citation type="submission" date="2024-03" db="EMBL/GenBank/DDBJ databases">
        <authorList>
            <person name="Martinez-Hernandez J."/>
        </authorList>
    </citation>
    <scope>NUCLEOTIDE SEQUENCE [LARGE SCALE GENOMIC DNA]</scope>
</reference>
<comment type="caution">
    <text evidence="1">The sequence shown here is derived from an EMBL/GenBank/DDBJ whole genome shotgun (WGS) entry which is preliminary data.</text>
</comment>
<name>A0AAV1YM59_LUPLU</name>
<organism evidence="1 2">
    <name type="scientific">Lupinus luteus</name>
    <name type="common">European yellow lupine</name>
    <dbReference type="NCBI Taxonomy" id="3873"/>
    <lineage>
        <taxon>Eukaryota</taxon>
        <taxon>Viridiplantae</taxon>
        <taxon>Streptophyta</taxon>
        <taxon>Embryophyta</taxon>
        <taxon>Tracheophyta</taxon>
        <taxon>Spermatophyta</taxon>
        <taxon>Magnoliopsida</taxon>
        <taxon>eudicotyledons</taxon>
        <taxon>Gunneridae</taxon>
        <taxon>Pentapetalae</taxon>
        <taxon>rosids</taxon>
        <taxon>fabids</taxon>
        <taxon>Fabales</taxon>
        <taxon>Fabaceae</taxon>
        <taxon>Papilionoideae</taxon>
        <taxon>50 kb inversion clade</taxon>
        <taxon>genistoids sensu lato</taxon>
        <taxon>core genistoids</taxon>
        <taxon>Genisteae</taxon>
        <taxon>Lupinus</taxon>
    </lineage>
</organism>
<dbReference type="InterPro" id="IPR013083">
    <property type="entry name" value="Znf_RING/FYVE/PHD"/>
</dbReference>
<accession>A0AAV1YM59</accession>
<protein>
    <submittedName>
        <fullName evidence="1">Uncharacterized protein</fullName>
    </submittedName>
</protein>
<dbReference type="Gene3D" id="3.30.40.10">
    <property type="entry name" value="Zinc/RING finger domain, C3HC4 (zinc finger)"/>
    <property type="match status" value="1"/>
</dbReference>
<evidence type="ECO:0000313" key="2">
    <source>
        <dbReference type="Proteomes" id="UP001497480"/>
    </source>
</evidence>
<dbReference type="EMBL" id="CAXHTB010000026">
    <property type="protein sequence ID" value="CAL0335102.1"/>
    <property type="molecule type" value="Genomic_DNA"/>
</dbReference>
<keyword evidence="2" id="KW-1185">Reference proteome</keyword>
<proteinExistence type="predicted"/>
<dbReference type="Proteomes" id="UP001497480">
    <property type="component" value="Unassembled WGS sequence"/>
</dbReference>
<sequence length="134" mass="15405">MGDICYWHRYTLQVILNINTCSISDTSLPTAGVSLLMFCCFNILKKFERAHEDRGVRYEEPRPERDHLLSSSGLSYDYMSQGDEDLDFTINRKCLGDDEASNNSRRLCAISFDAPRECFFLPCGHFCGLLCIWN</sequence>
<evidence type="ECO:0000313" key="1">
    <source>
        <dbReference type="EMBL" id="CAL0335102.1"/>
    </source>
</evidence>
<gene>
    <name evidence="1" type="ORF">LLUT_LOCUS36162</name>
</gene>